<accession>A0A1S2XTA5</accession>
<feature type="compositionally biased region" description="Basic and acidic residues" evidence="1">
    <location>
        <begin position="100"/>
        <end position="110"/>
    </location>
</feature>
<name>A0A1S2XTA5_CICAR</name>
<evidence type="ECO:0000256" key="1">
    <source>
        <dbReference type="SAM" id="MobiDB-lite"/>
    </source>
</evidence>
<dbReference type="KEGG" id="cam:101488507"/>
<sequence>MVVTVILHHSPKLTFNKREIKRISTVMKRQSSAVSPSSSRRETAPEKIHVKTIGCMSGILHLISTSHSRRHRRFLTFGKKQTKNHVSSISTATANSQPENAKEKKSDEVCTVRNPRLSSEVPRSPTLPPDIRHSSPAKSSENVREPPALVARLMGLEAVPASPETVVEKRQKLLGALQRCDEDLKALKKIIDAVRTTDPLPSLSPSPVVVKRSIGDLGDKVKTVTEVKCSVVNGEQQQPSPVSVLDEFTRSPLSPNCHSGRYSFARMQQQKHQLLKKPGEEDISNTLYIHERMTSEIVNKKVQEEDRSVMWSNKGMMRSVDEVCRDVAWGENREIGRIGLALQDCICRDLIEEIVRELGCLYTLSLPFESCKRRLCF</sequence>
<dbReference type="AlphaFoldDB" id="A0A1S2XTA5"/>
<dbReference type="InterPro" id="IPR032795">
    <property type="entry name" value="DUF3741-assoc"/>
</dbReference>
<reference evidence="4" key="2">
    <citation type="submission" date="2025-08" db="UniProtKB">
        <authorList>
            <consortium name="RefSeq"/>
        </authorList>
    </citation>
    <scope>IDENTIFICATION</scope>
    <source>
        <tissue evidence="4">Etiolated seedlings</tissue>
    </source>
</reference>
<dbReference type="PANTHER" id="PTHR37234:SF1">
    <property type="entry name" value="OS03G0319200 PROTEIN"/>
    <property type="match status" value="1"/>
</dbReference>
<dbReference type="STRING" id="3827.A0A1S2XTA5"/>
<dbReference type="eggNOG" id="ENOG502QWGU">
    <property type="taxonomic scope" value="Eukaryota"/>
</dbReference>
<feature type="region of interest" description="Disordered" evidence="1">
    <location>
        <begin position="77"/>
        <end position="144"/>
    </location>
</feature>
<dbReference type="Proteomes" id="UP000087171">
    <property type="component" value="Chromosome Ca3"/>
</dbReference>
<feature type="domain" description="DUF3741" evidence="2">
    <location>
        <begin position="134"/>
        <end position="162"/>
    </location>
</feature>
<feature type="compositionally biased region" description="Polar residues" evidence="1">
    <location>
        <begin position="84"/>
        <end position="99"/>
    </location>
</feature>
<evidence type="ECO:0000259" key="2">
    <source>
        <dbReference type="Pfam" id="PF14383"/>
    </source>
</evidence>
<organism evidence="3 4">
    <name type="scientific">Cicer arietinum</name>
    <name type="common">Chickpea</name>
    <name type="synonym">Garbanzo</name>
    <dbReference type="NCBI Taxonomy" id="3827"/>
    <lineage>
        <taxon>Eukaryota</taxon>
        <taxon>Viridiplantae</taxon>
        <taxon>Streptophyta</taxon>
        <taxon>Embryophyta</taxon>
        <taxon>Tracheophyta</taxon>
        <taxon>Spermatophyta</taxon>
        <taxon>Magnoliopsida</taxon>
        <taxon>eudicotyledons</taxon>
        <taxon>Gunneridae</taxon>
        <taxon>Pentapetalae</taxon>
        <taxon>rosids</taxon>
        <taxon>fabids</taxon>
        <taxon>Fabales</taxon>
        <taxon>Fabaceae</taxon>
        <taxon>Papilionoideae</taxon>
        <taxon>50 kb inversion clade</taxon>
        <taxon>NPAAA clade</taxon>
        <taxon>Hologalegina</taxon>
        <taxon>IRL clade</taxon>
        <taxon>Cicereae</taxon>
        <taxon>Cicer</taxon>
    </lineage>
</organism>
<keyword evidence="3" id="KW-1185">Reference proteome</keyword>
<proteinExistence type="predicted"/>
<dbReference type="PaxDb" id="3827-XP_004493281.1"/>
<gene>
    <name evidence="4" type="primary">LOC101488507</name>
</gene>
<dbReference type="GeneID" id="101488507"/>
<dbReference type="RefSeq" id="XP_004493281.1">
    <property type="nucleotide sequence ID" value="XM_004493224.3"/>
</dbReference>
<protein>
    <submittedName>
        <fullName evidence="4">Uncharacterized protein LOC101488507</fullName>
    </submittedName>
</protein>
<reference evidence="3" key="1">
    <citation type="journal article" date="2013" name="Nat. Biotechnol.">
        <title>Draft genome sequence of chickpea (Cicer arietinum) provides a resource for trait improvement.</title>
        <authorList>
            <person name="Varshney R.K."/>
            <person name="Song C."/>
            <person name="Saxena R.K."/>
            <person name="Azam S."/>
            <person name="Yu S."/>
            <person name="Sharpe A.G."/>
            <person name="Cannon S."/>
            <person name="Baek J."/>
            <person name="Rosen B.D."/>
            <person name="Tar'an B."/>
            <person name="Millan T."/>
            <person name="Zhang X."/>
            <person name="Ramsay L.D."/>
            <person name="Iwata A."/>
            <person name="Wang Y."/>
            <person name="Nelson W."/>
            <person name="Farmer A.D."/>
            <person name="Gaur P.M."/>
            <person name="Soderlund C."/>
            <person name="Penmetsa R.V."/>
            <person name="Xu C."/>
            <person name="Bharti A.K."/>
            <person name="He W."/>
            <person name="Winter P."/>
            <person name="Zhao S."/>
            <person name="Hane J.K."/>
            <person name="Carrasquilla-Garcia N."/>
            <person name="Condie J.A."/>
            <person name="Upadhyaya H.D."/>
            <person name="Luo M.C."/>
            <person name="Thudi M."/>
            <person name="Gowda C.L."/>
            <person name="Singh N.P."/>
            <person name="Lichtenzveig J."/>
            <person name="Gali K.K."/>
            <person name="Rubio J."/>
            <person name="Nadarajan N."/>
            <person name="Dolezel J."/>
            <person name="Bansal K.C."/>
            <person name="Xu X."/>
            <person name="Edwards D."/>
            <person name="Zhang G."/>
            <person name="Kahl G."/>
            <person name="Gil J."/>
            <person name="Singh K.B."/>
            <person name="Datta S.K."/>
            <person name="Jackson S.A."/>
            <person name="Wang J."/>
            <person name="Cook D.R."/>
        </authorList>
    </citation>
    <scope>NUCLEOTIDE SEQUENCE [LARGE SCALE GENOMIC DNA]</scope>
    <source>
        <strain evidence="3">cv. CDC Frontier</strain>
    </source>
</reference>
<evidence type="ECO:0000313" key="3">
    <source>
        <dbReference type="Proteomes" id="UP000087171"/>
    </source>
</evidence>
<dbReference type="OrthoDB" id="780613at2759"/>
<evidence type="ECO:0000313" key="4">
    <source>
        <dbReference type="RefSeq" id="XP_004493281.1"/>
    </source>
</evidence>
<dbReference type="PANTHER" id="PTHR37234">
    <property type="entry name" value="OS03G0319200 PROTEIN"/>
    <property type="match status" value="1"/>
</dbReference>
<dbReference type="Pfam" id="PF14383">
    <property type="entry name" value="VARLMGL"/>
    <property type="match status" value="1"/>
</dbReference>